<protein>
    <submittedName>
        <fullName evidence="3">Uncharacterized protein LOC110978210</fullName>
    </submittedName>
</protein>
<dbReference type="OrthoDB" id="10453072at2759"/>
<keyword evidence="2" id="KW-1185">Reference proteome</keyword>
<dbReference type="Proteomes" id="UP000694845">
    <property type="component" value="Unplaced"/>
</dbReference>
<dbReference type="RefSeq" id="XP_022088708.1">
    <property type="nucleotide sequence ID" value="XM_022233016.1"/>
</dbReference>
<keyword evidence="1" id="KW-0472">Membrane</keyword>
<evidence type="ECO:0000313" key="2">
    <source>
        <dbReference type="Proteomes" id="UP000694845"/>
    </source>
</evidence>
<gene>
    <name evidence="3" type="primary">LOC110978210</name>
</gene>
<keyword evidence="1" id="KW-0812">Transmembrane</keyword>
<evidence type="ECO:0000313" key="3">
    <source>
        <dbReference type="RefSeq" id="XP_022088708.1"/>
    </source>
</evidence>
<feature type="transmembrane region" description="Helical" evidence="1">
    <location>
        <begin position="129"/>
        <end position="154"/>
    </location>
</feature>
<accession>A0A8B7Y676</accession>
<proteinExistence type="predicted"/>
<evidence type="ECO:0000256" key="1">
    <source>
        <dbReference type="SAM" id="Phobius"/>
    </source>
</evidence>
<keyword evidence="1" id="KW-1133">Transmembrane helix</keyword>
<reference evidence="3" key="1">
    <citation type="submission" date="2025-08" db="UniProtKB">
        <authorList>
            <consortium name="RefSeq"/>
        </authorList>
    </citation>
    <scope>IDENTIFICATION</scope>
</reference>
<dbReference type="KEGG" id="aplc:110978210"/>
<sequence>MSVILADCQIKDKVIQVSLTLNATFDRIMQNRERFTGKLKHFLAMKFGLSANAMRDFKFRKGSVIVEFKVSSDGVTDIDEAVNMMETEVAAGGFSFEFDGENLQAAHDSFKSNPYEVSPPTTKPPRNDLVVYIVIGVVLAIVVIIIFVSLIYCVSKSKKEAAKKQKSENLEFRDYDGGYDNKNYKA</sequence>
<name>A0A8B7Y676_ACAPL</name>
<dbReference type="OMA" id="MMETEVA"/>
<dbReference type="GeneID" id="110978210"/>
<dbReference type="AlphaFoldDB" id="A0A8B7Y676"/>
<organism evidence="2 3">
    <name type="scientific">Acanthaster planci</name>
    <name type="common">Crown-of-thorns starfish</name>
    <dbReference type="NCBI Taxonomy" id="133434"/>
    <lineage>
        <taxon>Eukaryota</taxon>
        <taxon>Metazoa</taxon>
        <taxon>Echinodermata</taxon>
        <taxon>Eleutherozoa</taxon>
        <taxon>Asterozoa</taxon>
        <taxon>Asteroidea</taxon>
        <taxon>Valvatacea</taxon>
        <taxon>Valvatida</taxon>
        <taxon>Acanthasteridae</taxon>
        <taxon>Acanthaster</taxon>
    </lineage>
</organism>